<gene>
    <name evidence="1" type="ORF">KIPB_014001</name>
</gene>
<dbReference type="AlphaFoldDB" id="A0A391P9N6"/>
<evidence type="ECO:0000313" key="1">
    <source>
        <dbReference type="EMBL" id="GCA64342.1"/>
    </source>
</evidence>
<accession>A0A391P9N6</accession>
<name>A0A391P9N6_9EUKA</name>
<sequence length="97" mass="10462">MKETADRCVTPELSTDALSLSASMQTQTTPTRGGQYIPPGLYATAPLCPAPDCGNATCEKVHKENIALRAQVRMLTEELKDTQYNCDGLSEQSALTI</sequence>
<proteinExistence type="predicted"/>
<protein>
    <submittedName>
        <fullName evidence="1">Uncharacterized protein</fullName>
    </submittedName>
</protein>
<evidence type="ECO:0000313" key="2">
    <source>
        <dbReference type="Proteomes" id="UP000265618"/>
    </source>
</evidence>
<keyword evidence="2" id="KW-1185">Reference proteome</keyword>
<dbReference type="EMBL" id="BDIP01006960">
    <property type="protein sequence ID" value="GCA64342.1"/>
    <property type="molecule type" value="Genomic_DNA"/>
</dbReference>
<comment type="caution">
    <text evidence="1">The sequence shown here is derived from an EMBL/GenBank/DDBJ whole genome shotgun (WGS) entry which is preliminary data.</text>
</comment>
<organism evidence="1 2">
    <name type="scientific">Kipferlia bialata</name>
    <dbReference type="NCBI Taxonomy" id="797122"/>
    <lineage>
        <taxon>Eukaryota</taxon>
        <taxon>Metamonada</taxon>
        <taxon>Carpediemonas-like organisms</taxon>
        <taxon>Kipferlia</taxon>
    </lineage>
</organism>
<dbReference type="Proteomes" id="UP000265618">
    <property type="component" value="Unassembled WGS sequence"/>
</dbReference>
<reference evidence="1 2" key="1">
    <citation type="journal article" date="2018" name="PLoS ONE">
        <title>The draft genome of Kipferlia bialata reveals reductive genome evolution in fornicate parasites.</title>
        <authorList>
            <person name="Tanifuji G."/>
            <person name="Takabayashi S."/>
            <person name="Kume K."/>
            <person name="Takagi M."/>
            <person name="Nakayama T."/>
            <person name="Kamikawa R."/>
            <person name="Inagaki Y."/>
            <person name="Hashimoto T."/>
        </authorList>
    </citation>
    <scope>NUCLEOTIDE SEQUENCE [LARGE SCALE GENOMIC DNA]</scope>
    <source>
        <strain evidence="1">NY0173</strain>
    </source>
</reference>
<feature type="non-terminal residue" evidence="1">
    <location>
        <position position="1"/>
    </location>
</feature>